<dbReference type="EMBL" id="JAESWA010000010">
    <property type="protein sequence ID" value="MBL4930498.1"/>
    <property type="molecule type" value="Genomic_DNA"/>
</dbReference>
<dbReference type="GO" id="GO:0008233">
    <property type="term" value="F:peptidase activity"/>
    <property type="evidence" value="ECO:0007669"/>
    <property type="project" value="UniProtKB-KW"/>
</dbReference>
<dbReference type="InterPro" id="IPR009665">
    <property type="entry name" value="YyaC"/>
</dbReference>
<name>A0A937FEI1_9CLOT</name>
<dbReference type="SUPFAM" id="SSF53163">
    <property type="entry name" value="HybD-like"/>
    <property type="match status" value="1"/>
</dbReference>
<dbReference type="InterPro" id="IPR023430">
    <property type="entry name" value="Pept_HybD-like_dom_sf"/>
</dbReference>
<organism evidence="1 2">
    <name type="scientific">Clostridium paridis</name>
    <dbReference type="NCBI Taxonomy" id="2803863"/>
    <lineage>
        <taxon>Bacteria</taxon>
        <taxon>Bacillati</taxon>
        <taxon>Bacillota</taxon>
        <taxon>Clostridia</taxon>
        <taxon>Eubacteriales</taxon>
        <taxon>Clostridiaceae</taxon>
        <taxon>Clostridium</taxon>
    </lineage>
</organism>
<evidence type="ECO:0000313" key="1">
    <source>
        <dbReference type="EMBL" id="MBL4930498.1"/>
    </source>
</evidence>
<keyword evidence="2" id="KW-1185">Reference proteome</keyword>
<accession>A0A937FEI1</accession>
<dbReference type="RefSeq" id="WP_202765881.1">
    <property type="nucleotide sequence ID" value="NZ_JAESWA010000010.1"/>
</dbReference>
<dbReference type="Proteomes" id="UP000623681">
    <property type="component" value="Unassembled WGS sequence"/>
</dbReference>
<comment type="caution">
    <text evidence="1">The sequence shown here is derived from an EMBL/GenBank/DDBJ whole genome shotgun (WGS) entry which is preliminary data.</text>
</comment>
<dbReference type="NCBIfam" id="TIGR02841">
    <property type="entry name" value="spore_YyaC"/>
    <property type="match status" value="1"/>
</dbReference>
<gene>
    <name evidence="1" type="primary">yyaC</name>
    <name evidence="1" type="ORF">JK634_01570</name>
</gene>
<keyword evidence="1" id="KW-0378">Hydrolase</keyword>
<protein>
    <submittedName>
        <fullName evidence="1">Spore protease YyaC</fullName>
    </submittedName>
</protein>
<dbReference type="GO" id="GO:0006508">
    <property type="term" value="P:proteolysis"/>
    <property type="evidence" value="ECO:0007669"/>
    <property type="project" value="UniProtKB-KW"/>
</dbReference>
<sequence>MNSLVCDSTSSSSILQIRDFLYTELTPVIRSKRTIVIICIGTDRSTGDSLGPLVGYKLKCLVRKNLIIYGDLEEPIHAKNLVTTLESIKSQHNNPYIVAIDASLGKLQNVGNIYIEKKPLFPGMALNKGLPSVGDLSITGIVNISGNFEFMVLQNTRLFTVMTIADTISKGIYHFAIKSLGGKNSSLDDVLNNISSSN</sequence>
<evidence type="ECO:0000313" key="2">
    <source>
        <dbReference type="Proteomes" id="UP000623681"/>
    </source>
</evidence>
<reference evidence="1" key="1">
    <citation type="submission" date="2021-01" db="EMBL/GenBank/DDBJ databases">
        <title>Genome public.</title>
        <authorList>
            <person name="Liu C."/>
            <person name="Sun Q."/>
        </authorList>
    </citation>
    <scope>NUCLEOTIDE SEQUENCE</scope>
    <source>
        <strain evidence="1">YIM B02565</strain>
    </source>
</reference>
<dbReference type="Pfam" id="PF06866">
    <property type="entry name" value="DUF1256"/>
    <property type="match status" value="1"/>
</dbReference>
<proteinExistence type="predicted"/>
<keyword evidence="1" id="KW-0645">Protease</keyword>
<dbReference type="AlphaFoldDB" id="A0A937FEI1"/>